<evidence type="ECO:0008006" key="3">
    <source>
        <dbReference type="Google" id="ProtNLM"/>
    </source>
</evidence>
<dbReference type="OrthoDB" id="120599at2"/>
<dbReference type="PROSITE" id="PS51257">
    <property type="entry name" value="PROKAR_LIPOPROTEIN"/>
    <property type="match status" value="1"/>
</dbReference>
<dbReference type="EMBL" id="CP002467">
    <property type="protein sequence ID" value="ADV82759.1"/>
    <property type="molecule type" value="Genomic_DNA"/>
</dbReference>
<dbReference type="HOGENOM" id="CLU_1015388_0_0_0"/>
<gene>
    <name evidence="1" type="ordered locus">AciPR4_1955</name>
</gene>
<dbReference type="KEGG" id="tsa:AciPR4_1955"/>
<dbReference type="AlphaFoldDB" id="E8V6M0"/>
<dbReference type="Proteomes" id="UP000006844">
    <property type="component" value="Chromosome"/>
</dbReference>
<name>E8V6M0_TERSS</name>
<reference evidence="1 2" key="1">
    <citation type="journal article" date="2012" name="Stand. Genomic Sci.">
        <title>Complete genome sequence of Terriglobus saanensis type strain SP1PR4(T), an Acidobacteria from tundra soil.</title>
        <authorList>
            <person name="Rawat S.R."/>
            <person name="Mannisto M.K."/>
            <person name="Starovoytov V."/>
            <person name="Goodwin L."/>
            <person name="Nolan M."/>
            <person name="Hauser L."/>
            <person name="Land M."/>
            <person name="Davenport K.W."/>
            <person name="Woyke T."/>
            <person name="Haggblom M.M."/>
        </authorList>
    </citation>
    <scope>NUCLEOTIDE SEQUENCE</scope>
    <source>
        <strain evidence="2">ATCC BAA-1853 / DSM 23119 / SP1PR4</strain>
    </source>
</reference>
<dbReference type="RefSeq" id="WP_013568492.1">
    <property type="nucleotide sequence ID" value="NC_014963.1"/>
</dbReference>
<protein>
    <recommendedName>
        <fullName evidence="3">Lipoprotein</fullName>
    </recommendedName>
</protein>
<evidence type="ECO:0000313" key="1">
    <source>
        <dbReference type="EMBL" id="ADV82759.1"/>
    </source>
</evidence>
<dbReference type="eggNOG" id="ENOG5033FFN">
    <property type="taxonomic scope" value="Bacteria"/>
</dbReference>
<keyword evidence="2" id="KW-1185">Reference proteome</keyword>
<evidence type="ECO:0000313" key="2">
    <source>
        <dbReference type="Proteomes" id="UP000006844"/>
    </source>
</evidence>
<sequence length="275" mass="27853">MKERSRSTWNVMCFLIFGACLITGITGCTVNPTGSGSGSTGGGTTTTYPNSTGNWEMTAVATKGTVPFNSLGGFINEQATASAHPTTGTFMVQSSGCYSNIANIPMQGVVQGLRLHLVSFPLENQTLDISGAKNDTSTQFTGSYTVTGGCADGATGTVTGTQYTALTGTYTGTFTGAQTISLVVTQFTLGTGDGIFLVSGSARLGGFSCFTTATLASQNGAVSGNTVVLNLVTNDKENIVMTGTFDVAASKISFTSAQVTGGSCAGNLGAVTLSK</sequence>
<dbReference type="STRING" id="401053.AciPR4_1955"/>
<accession>E8V6M0</accession>
<proteinExistence type="predicted"/>
<organism evidence="1 2">
    <name type="scientific">Terriglobus saanensis (strain ATCC BAA-1853 / DSM 23119 / SP1PR4)</name>
    <dbReference type="NCBI Taxonomy" id="401053"/>
    <lineage>
        <taxon>Bacteria</taxon>
        <taxon>Pseudomonadati</taxon>
        <taxon>Acidobacteriota</taxon>
        <taxon>Terriglobia</taxon>
        <taxon>Terriglobales</taxon>
        <taxon>Acidobacteriaceae</taxon>
        <taxon>Terriglobus</taxon>
    </lineage>
</organism>